<keyword evidence="1" id="KW-0472">Membrane</keyword>
<organism evidence="2 3">
    <name type="scientific">Tetrapyrgos nigripes</name>
    <dbReference type="NCBI Taxonomy" id="182062"/>
    <lineage>
        <taxon>Eukaryota</taxon>
        <taxon>Fungi</taxon>
        <taxon>Dikarya</taxon>
        <taxon>Basidiomycota</taxon>
        <taxon>Agaricomycotina</taxon>
        <taxon>Agaricomycetes</taxon>
        <taxon>Agaricomycetidae</taxon>
        <taxon>Agaricales</taxon>
        <taxon>Marasmiineae</taxon>
        <taxon>Marasmiaceae</taxon>
        <taxon>Tetrapyrgos</taxon>
    </lineage>
</organism>
<proteinExistence type="predicted"/>
<accession>A0A8H5CLL4</accession>
<evidence type="ECO:0000256" key="1">
    <source>
        <dbReference type="SAM" id="Phobius"/>
    </source>
</evidence>
<sequence>MRTRNPLDTADTCTNSLRDWVDGIMASCGQEWEERNEIVVQTRASPSRIVQNRAVKPVREICWGFLGVGWIPPPSQRSPLFKIQLASSMVTDADTDLTLDSDDTSPAVGLKKTYADAVQVVEGVCGEGFVTSGSSTTGTGAVGSYASGARSMSLRVRGARWEIGVGVIGGVVAVVLGANA</sequence>
<keyword evidence="3" id="KW-1185">Reference proteome</keyword>
<dbReference type="AlphaFoldDB" id="A0A8H5CLL4"/>
<dbReference type="EMBL" id="JAACJM010000147">
    <property type="protein sequence ID" value="KAF5343171.1"/>
    <property type="molecule type" value="Genomic_DNA"/>
</dbReference>
<protein>
    <submittedName>
        <fullName evidence="2">Uncharacterized protein</fullName>
    </submittedName>
</protein>
<keyword evidence="1" id="KW-0812">Transmembrane</keyword>
<gene>
    <name evidence="2" type="ORF">D9758_017041</name>
</gene>
<evidence type="ECO:0000313" key="3">
    <source>
        <dbReference type="Proteomes" id="UP000559256"/>
    </source>
</evidence>
<dbReference type="Proteomes" id="UP000559256">
    <property type="component" value="Unassembled WGS sequence"/>
</dbReference>
<keyword evidence="1" id="KW-1133">Transmembrane helix</keyword>
<dbReference type="OrthoDB" id="2564812at2759"/>
<name>A0A8H5CLL4_9AGAR</name>
<feature type="transmembrane region" description="Helical" evidence="1">
    <location>
        <begin position="159"/>
        <end position="178"/>
    </location>
</feature>
<evidence type="ECO:0000313" key="2">
    <source>
        <dbReference type="EMBL" id="KAF5343171.1"/>
    </source>
</evidence>
<reference evidence="2 3" key="1">
    <citation type="journal article" date="2020" name="ISME J.">
        <title>Uncovering the hidden diversity of litter-decomposition mechanisms in mushroom-forming fungi.</title>
        <authorList>
            <person name="Floudas D."/>
            <person name="Bentzer J."/>
            <person name="Ahren D."/>
            <person name="Johansson T."/>
            <person name="Persson P."/>
            <person name="Tunlid A."/>
        </authorList>
    </citation>
    <scope>NUCLEOTIDE SEQUENCE [LARGE SCALE GENOMIC DNA]</scope>
    <source>
        <strain evidence="2 3">CBS 291.85</strain>
    </source>
</reference>
<comment type="caution">
    <text evidence="2">The sequence shown here is derived from an EMBL/GenBank/DDBJ whole genome shotgun (WGS) entry which is preliminary data.</text>
</comment>